<proteinExistence type="inferred from homology"/>
<keyword evidence="4" id="KW-0456">Lyase</keyword>
<dbReference type="Gene3D" id="3.20.20.70">
    <property type="entry name" value="Aldolase class I"/>
    <property type="match status" value="1"/>
</dbReference>
<dbReference type="Pfam" id="PF01081">
    <property type="entry name" value="Aldolase"/>
    <property type="match status" value="1"/>
</dbReference>
<name>A0A1H7V6R6_AQUAM</name>
<dbReference type="SUPFAM" id="SSF51569">
    <property type="entry name" value="Aldolase"/>
    <property type="match status" value="1"/>
</dbReference>
<dbReference type="RefSeq" id="WP_091411640.1">
    <property type="nucleotide sequence ID" value="NZ_FOAB01000008.1"/>
</dbReference>
<dbReference type="OrthoDB" id="9802667at2"/>
<keyword evidence="5" id="KW-0119">Carbohydrate metabolism</keyword>
<dbReference type="GO" id="GO:0016829">
    <property type="term" value="F:lyase activity"/>
    <property type="evidence" value="ECO:0007669"/>
    <property type="project" value="UniProtKB-KW"/>
</dbReference>
<dbReference type="PANTHER" id="PTHR30246">
    <property type="entry name" value="2-KETO-3-DEOXY-6-PHOSPHOGLUCONATE ALDOLASE"/>
    <property type="match status" value="1"/>
</dbReference>
<dbReference type="AlphaFoldDB" id="A0A1H7V6R6"/>
<reference evidence="6 7" key="1">
    <citation type="submission" date="2016-10" db="EMBL/GenBank/DDBJ databases">
        <authorList>
            <person name="de Groot N.N."/>
        </authorList>
    </citation>
    <scope>NUCLEOTIDE SEQUENCE [LARGE SCALE GENOMIC DNA]</scope>
    <source>
        <strain evidence="6 7">DSM 25232</strain>
    </source>
</reference>
<evidence type="ECO:0000313" key="6">
    <source>
        <dbReference type="EMBL" id="SEM04720.1"/>
    </source>
</evidence>
<dbReference type="PANTHER" id="PTHR30246:SF1">
    <property type="entry name" value="2-DEHYDRO-3-DEOXY-6-PHOSPHOGALACTONATE ALDOLASE-RELATED"/>
    <property type="match status" value="1"/>
</dbReference>
<dbReference type="Proteomes" id="UP000198521">
    <property type="component" value="Unassembled WGS sequence"/>
</dbReference>
<accession>A0A1H7V6R6</accession>
<dbReference type="InterPro" id="IPR013785">
    <property type="entry name" value="Aldolase_TIM"/>
</dbReference>
<evidence type="ECO:0000313" key="7">
    <source>
        <dbReference type="Proteomes" id="UP000198521"/>
    </source>
</evidence>
<dbReference type="EMBL" id="FOAB01000008">
    <property type="protein sequence ID" value="SEM04720.1"/>
    <property type="molecule type" value="Genomic_DNA"/>
</dbReference>
<organism evidence="6 7">
    <name type="scientific">Aquimarina amphilecti</name>
    <dbReference type="NCBI Taxonomy" id="1038014"/>
    <lineage>
        <taxon>Bacteria</taxon>
        <taxon>Pseudomonadati</taxon>
        <taxon>Bacteroidota</taxon>
        <taxon>Flavobacteriia</taxon>
        <taxon>Flavobacteriales</taxon>
        <taxon>Flavobacteriaceae</taxon>
        <taxon>Aquimarina</taxon>
    </lineage>
</organism>
<evidence type="ECO:0000256" key="5">
    <source>
        <dbReference type="ARBA" id="ARBA00023277"/>
    </source>
</evidence>
<protein>
    <submittedName>
        <fullName evidence="6">2-dehydro-3-deoxyphosphogluconate aldolase / (4S)-4-hydroxy-2-oxoglutarate aldolase</fullName>
    </submittedName>
</protein>
<keyword evidence="7" id="KW-1185">Reference proteome</keyword>
<evidence type="ECO:0000256" key="4">
    <source>
        <dbReference type="ARBA" id="ARBA00023239"/>
    </source>
</evidence>
<evidence type="ECO:0000256" key="1">
    <source>
        <dbReference type="ARBA" id="ARBA00004761"/>
    </source>
</evidence>
<dbReference type="STRING" id="1038014.SAMN04487910_3961"/>
<comment type="pathway">
    <text evidence="1">Carbohydrate acid metabolism.</text>
</comment>
<comment type="subunit">
    <text evidence="3">Homotrimer.</text>
</comment>
<evidence type="ECO:0000256" key="2">
    <source>
        <dbReference type="ARBA" id="ARBA00006906"/>
    </source>
</evidence>
<dbReference type="InterPro" id="IPR000887">
    <property type="entry name" value="Aldlse_KDPG_KHG"/>
</dbReference>
<comment type="similarity">
    <text evidence="2">Belongs to the KHG/KDPG aldolase family.</text>
</comment>
<dbReference type="CDD" id="cd00452">
    <property type="entry name" value="KDPG_aldolase"/>
    <property type="match status" value="1"/>
</dbReference>
<sequence>MKNSAEHIVTIMEKTGLIPVFNHQDIEVTKKVLDASYEAGIRVFEFTNRNEKALSVFTELRKYALKYNDLILGIGTIFTKTEVEQFLNAQADFIVSPALIPEIANYCNKKEVLWVPGCATVTEVYSAQQLGAKLIKAFPGNVLGVDFIKAIKTVLPKTKIMPTGGVQPSLENLRLWFDSGVSCVGMGSLLFSKNNIKNKDFLKLSSDIKEVLVSIKEIKNN</sequence>
<evidence type="ECO:0000256" key="3">
    <source>
        <dbReference type="ARBA" id="ARBA00011233"/>
    </source>
</evidence>
<gene>
    <name evidence="6" type="ORF">SAMN04487910_3961</name>
</gene>